<dbReference type="PANTHER" id="PTHR42770:SF16">
    <property type="entry name" value="AMINO ACID PERMEASE"/>
    <property type="match status" value="1"/>
</dbReference>
<evidence type="ECO:0000256" key="3">
    <source>
        <dbReference type="ARBA" id="ARBA00022692"/>
    </source>
</evidence>
<dbReference type="Pfam" id="PF13520">
    <property type="entry name" value="AA_permease_2"/>
    <property type="match status" value="1"/>
</dbReference>
<feature type="transmembrane region" description="Helical" evidence="7">
    <location>
        <begin position="472"/>
        <end position="495"/>
    </location>
</feature>
<dbReference type="InterPro" id="IPR002293">
    <property type="entry name" value="AA/rel_permease1"/>
</dbReference>
<dbReference type="EMBL" id="VIWU01000001">
    <property type="protein sequence ID" value="TWF80069.1"/>
    <property type="molecule type" value="Genomic_DNA"/>
</dbReference>
<feature type="transmembrane region" description="Helical" evidence="7">
    <location>
        <begin position="409"/>
        <end position="427"/>
    </location>
</feature>
<keyword evidence="5 7" id="KW-0472">Membrane</keyword>
<feature type="transmembrane region" description="Helical" evidence="7">
    <location>
        <begin position="318"/>
        <end position="339"/>
    </location>
</feature>
<dbReference type="RefSeq" id="WP_147258808.1">
    <property type="nucleotide sequence ID" value="NZ_VIWU01000001.1"/>
</dbReference>
<dbReference type="GO" id="GO:0005886">
    <property type="term" value="C:plasma membrane"/>
    <property type="evidence" value="ECO:0007669"/>
    <property type="project" value="UniProtKB-SubCell"/>
</dbReference>
<evidence type="ECO:0000256" key="7">
    <source>
        <dbReference type="SAM" id="Phobius"/>
    </source>
</evidence>
<dbReference type="GO" id="GO:0022857">
    <property type="term" value="F:transmembrane transporter activity"/>
    <property type="evidence" value="ECO:0007669"/>
    <property type="project" value="InterPro"/>
</dbReference>
<dbReference type="Gene3D" id="1.20.1740.10">
    <property type="entry name" value="Amino acid/polyamine transporter I"/>
    <property type="match status" value="1"/>
</dbReference>
<organism evidence="8 9">
    <name type="scientific">Pseudonocardia hierapolitana</name>
    <dbReference type="NCBI Taxonomy" id="1128676"/>
    <lineage>
        <taxon>Bacteria</taxon>
        <taxon>Bacillati</taxon>
        <taxon>Actinomycetota</taxon>
        <taxon>Actinomycetes</taxon>
        <taxon>Pseudonocardiales</taxon>
        <taxon>Pseudonocardiaceae</taxon>
        <taxon>Pseudonocardia</taxon>
    </lineage>
</organism>
<protein>
    <submittedName>
        <fullName evidence="8">Amino acid transporter</fullName>
    </submittedName>
</protein>
<feature type="transmembrane region" description="Helical" evidence="7">
    <location>
        <begin position="32"/>
        <end position="54"/>
    </location>
</feature>
<dbReference type="PIRSF" id="PIRSF006060">
    <property type="entry name" value="AA_transporter"/>
    <property type="match status" value="1"/>
</dbReference>
<dbReference type="PANTHER" id="PTHR42770">
    <property type="entry name" value="AMINO ACID TRANSPORTER-RELATED"/>
    <property type="match status" value="1"/>
</dbReference>
<feature type="region of interest" description="Disordered" evidence="6">
    <location>
        <begin position="1"/>
        <end position="26"/>
    </location>
</feature>
<comment type="caution">
    <text evidence="8">The sequence shown here is derived from an EMBL/GenBank/DDBJ whole genome shotgun (WGS) entry which is preliminary data.</text>
</comment>
<comment type="subcellular location">
    <subcellularLocation>
        <location evidence="1">Cell membrane</location>
        <topology evidence="1">Multi-pass membrane protein</topology>
    </subcellularLocation>
</comment>
<gene>
    <name evidence="8" type="ORF">FHX44_116006</name>
</gene>
<proteinExistence type="predicted"/>
<reference evidence="8 9" key="1">
    <citation type="submission" date="2019-06" db="EMBL/GenBank/DDBJ databases">
        <title>Sequencing the genomes of 1000 actinobacteria strains.</title>
        <authorList>
            <person name="Klenk H.-P."/>
        </authorList>
    </citation>
    <scope>NUCLEOTIDE SEQUENCE [LARGE SCALE GENOMIC DNA]</scope>
    <source>
        <strain evidence="8 9">DSM 45671</strain>
    </source>
</reference>
<feature type="transmembrane region" description="Helical" evidence="7">
    <location>
        <begin position="177"/>
        <end position="199"/>
    </location>
</feature>
<accession>A0A561SYX6</accession>
<evidence type="ECO:0000256" key="2">
    <source>
        <dbReference type="ARBA" id="ARBA00022475"/>
    </source>
</evidence>
<evidence type="ECO:0000313" key="9">
    <source>
        <dbReference type="Proteomes" id="UP000321261"/>
    </source>
</evidence>
<dbReference type="InterPro" id="IPR050367">
    <property type="entry name" value="APC_superfamily"/>
</dbReference>
<dbReference type="Proteomes" id="UP000321261">
    <property type="component" value="Unassembled WGS sequence"/>
</dbReference>
<keyword evidence="2" id="KW-1003">Cell membrane</keyword>
<dbReference type="AlphaFoldDB" id="A0A561SYX6"/>
<feature type="transmembrane region" description="Helical" evidence="7">
    <location>
        <begin position="151"/>
        <end position="170"/>
    </location>
</feature>
<feature type="transmembrane region" description="Helical" evidence="7">
    <location>
        <begin position="219"/>
        <end position="241"/>
    </location>
</feature>
<dbReference type="OrthoDB" id="137613at2"/>
<sequence length="523" mass="54330">MTAAPTAGPHAGAPLPDGQDSSTQPDRLSGGALGLTSVLFCIVTGAAPLAAMLFNVPVATLGGGYASPAAFAVATVALTIFSVGYIAMCRRVTSAGGFYTFVTRGLGRVLGLGSGLLIALCYMVFTAAVTGTMGYFASTTVASLTGLVLPAWVYMIVGLGLMTVFALFHIELTAKVLGVALVAEVVVLAVLAIGVFAAGGAEGFSLAPLNPLAIFDNPAAVQVFGAGASGIALFAAFWSWVGFEMAPNYAEETRDPHKIARTATYGSVIGLGVLYVIISYVYVTGWGLTGAVEAVQAQYAGEIASAFYPLTDRYVGTWATVLMEILIVTGSFACAMAFYNTSARYLFALGREGVLPTALARTSHRHSPVTASIAVTALVGLYCLAFVLYDPSNEGALLKLGTWSPLLGVLGILGVQALVSIAIIRYFRTTARDGFRWWSTLVAPVLGFAAMAGACTLLVVNRYDLAGADDAAFIVLLPWVVLAVFVGGLVLGLVLRSRYPDRYARIGQFEVPETDAEPTGAAA</sequence>
<keyword evidence="4 7" id="KW-1133">Transmembrane helix</keyword>
<feature type="transmembrane region" description="Helical" evidence="7">
    <location>
        <begin position="262"/>
        <end position="283"/>
    </location>
</feature>
<name>A0A561SYX6_9PSEU</name>
<evidence type="ECO:0000313" key="8">
    <source>
        <dbReference type="EMBL" id="TWF80069.1"/>
    </source>
</evidence>
<evidence type="ECO:0000256" key="4">
    <source>
        <dbReference type="ARBA" id="ARBA00022989"/>
    </source>
</evidence>
<feature type="transmembrane region" description="Helical" evidence="7">
    <location>
        <begin position="369"/>
        <end position="389"/>
    </location>
</feature>
<feature type="compositionally biased region" description="Low complexity" evidence="6">
    <location>
        <begin position="1"/>
        <end position="16"/>
    </location>
</feature>
<keyword evidence="9" id="KW-1185">Reference proteome</keyword>
<feature type="transmembrane region" description="Helical" evidence="7">
    <location>
        <begin position="109"/>
        <end position="131"/>
    </location>
</feature>
<keyword evidence="3 7" id="KW-0812">Transmembrane</keyword>
<evidence type="ECO:0000256" key="1">
    <source>
        <dbReference type="ARBA" id="ARBA00004651"/>
    </source>
</evidence>
<evidence type="ECO:0000256" key="6">
    <source>
        <dbReference type="SAM" id="MobiDB-lite"/>
    </source>
</evidence>
<feature type="transmembrane region" description="Helical" evidence="7">
    <location>
        <begin position="66"/>
        <end position="88"/>
    </location>
</feature>
<feature type="transmembrane region" description="Helical" evidence="7">
    <location>
        <begin position="439"/>
        <end position="460"/>
    </location>
</feature>
<evidence type="ECO:0000256" key="5">
    <source>
        <dbReference type="ARBA" id="ARBA00023136"/>
    </source>
</evidence>